<sequence>MMHSIVIHTSGIYNGGWMVPYFSYPAYILCVTIAADYWIGESLVRRWSYFASTLISPVILLCGGAYFMPGYVDFPEFRSILAALFTVAIVLYGIWHYRKKVNNSQQRAAEYEPLQATRSDKWRRTVRIICLLSICCILFENFQESITVTNGFLTHMNFGMSLSTFSQYPLCILSAILLARFVKAEFLPINVSANGDV</sequence>
<proteinExistence type="predicted"/>
<dbReference type="AlphaFoldDB" id="A0A645HWC3"/>
<feature type="transmembrane region" description="Helical" evidence="1">
    <location>
        <begin position="125"/>
        <end position="142"/>
    </location>
</feature>
<organism evidence="2">
    <name type="scientific">bioreactor metagenome</name>
    <dbReference type="NCBI Taxonomy" id="1076179"/>
    <lineage>
        <taxon>unclassified sequences</taxon>
        <taxon>metagenomes</taxon>
        <taxon>ecological metagenomes</taxon>
    </lineage>
</organism>
<feature type="transmembrane region" description="Helical" evidence="1">
    <location>
        <begin position="162"/>
        <end position="182"/>
    </location>
</feature>
<comment type="caution">
    <text evidence="2">The sequence shown here is derived from an EMBL/GenBank/DDBJ whole genome shotgun (WGS) entry which is preliminary data.</text>
</comment>
<evidence type="ECO:0000256" key="1">
    <source>
        <dbReference type="SAM" id="Phobius"/>
    </source>
</evidence>
<keyword evidence="1" id="KW-0812">Transmembrane</keyword>
<dbReference type="EMBL" id="VSSQ01101610">
    <property type="protein sequence ID" value="MPN43297.1"/>
    <property type="molecule type" value="Genomic_DNA"/>
</dbReference>
<accession>A0A645HWC3</accession>
<evidence type="ECO:0000313" key="2">
    <source>
        <dbReference type="EMBL" id="MPN43297.1"/>
    </source>
</evidence>
<keyword evidence="1" id="KW-0472">Membrane</keyword>
<reference evidence="2" key="1">
    <citation type="submission" date="2019-08" db="EMBL/GenBank/DDBJ databases">
        <authorList>
            <person name="Kucharzyk K."/>
            <person name="Murdoch R.W."/>
            <person name="Higgins S."/>
            <person name="Loffler F."/>
        </authorList>
    </citation>
    <scope>NUCLEOTIDE SEQUENCE</scope>
</reference>
<keyword evidence="1" id="KW-1133">Transmembrane helix</keyword>
<gene>
    <name evidence="2" type="ORF">SDC9_190856</name>
</gene>
<feature type="transmembrane region" description="Helical" evidence="1">
    <location>
        <begin position="80"/>
        <end position="97"/>
    </location>
</feature>
<feature type="transmembrane region" description="Helical" evidence="1">
    <location>
        <begin position="21"/>
        <end position="40"/>
    </location>
</feature>
<name>A0A645HWC3_9ZZZZ</name>
<feature type="transmembrane region" description="Helical" evidence="1">
    <location>
        <begin position="47"/>
        <end position="68"/>
    </location>
</feature>
<protein>
    <submittedName>
        <fullName evidence="2">Uncharacterized protein</fullName>
    </submittedName>
</protein>